<evidence type="ECO:0000256" key="2">
    <source>
        <dbReference type="ARBA" id="ARBA00023054"/>
    </source>
</evidence>
<feature type="compositionally biased region" description="Basic and acidic residues" evidence="3">
    <location>
        <begin position="181"/>
        <end position="196"/>
    </location>
</feature>
<gene>
    <name evidence="4" type="primary">RvY_17309-1</name>
    <name evidence="4" type="synonym">RvY_17309.1</name>
    <name evidence="4" type="ORF">RvY_17309</name>
</gene>
<evidence type="ECO:0000313" key="5">
    <source>
        <dbReference type="Proteomes" id="UP000186922"/>
    </source>
</evidence>
<evidence type="ECO:0008006" key="6">
    <source>
        <dbReference type="Google" id="ProtNLM"/>
    </source>
</evidence>
<dbReference type="GO" id="GO:0044782">
    <property type="term" value="P:cilium organization"/>
    <property type="evidence" value="ECO:0007669"/>
    <property type="project" value="TreeGrafter"/>
</dbReference>
<keyword evidence="2" id="KW-0175">Coiled coil</keyword>
<feature type="compositionally biased region" description="Polar residues" evidence="3">
    <location>
        <begin position="285"/>
        <end position="294"/>
    </location>
</feature>
<feature type="region of interest" description="Disordered" evidence="3">
    <location>
        <begin position="71"/>
        <end position="410"/>
    </location>
</feature>
<comment type="similarity">
    <text evidence="1">Belongs to the FAM161 family.</text>
</comment>
<feature type="compositionally biased region" description="Basic and acidic residues" evidence="3">
    <location>
        <begin position="118"/>
        <end position="133"/>
    </location>
</feature>
<dbReference type="Pfam" id="PF10595">
    <property type="entry name" value="FAM161A_B"/>
    <property type="match status" value="1"/>
</dbReference>
<reference evidence="4 5" key="1">
    <citation type="journal article" date="2016" name="Nat. Commun.">
        <title>Extremotolerant tardigrade genome and improved radiotolerance of human cultured cells by tardigrade-unique protein.</title>
        <authorList>
            <person name="Hashimoto T."/>
            <person name="Horikawa D.D."/>
            <person name="Saito Y."/>
            <person name="Kuwahara H."/>
            <person name="Kozuka-Hata H."/>
            <person name="Shin-I T."/>
            <person name="Minakuchi Y."/>
            <person name="Ohishi K."/>
            <person name="Motoyama A."/>
            <person name="Aizu T."/>
            <person name="Enomoto A."/>
            <person name="Kondo K."/>
            <person name="Tanaka S."/>
            <person name="Hara Y."/>
            <person name="Koshikawa S."/>
            <person name="Sagara H."/>
            <person name="Miura T."/>
            <person name="Yokobori S."/>
            <person name="Miyagawa K."/>
            <person name="Suzuki Y."/>
            <person name="Kubo T."/>
            <person name="Oyama M."/>
            <person name="Kohara Y."/>
            <person name="Fujiyama A."/>
            <person name="Arakawa K."/>
            <person name="Katayama T."/>
            <person name="Toyoda A."/>
            <person name="Kunieda T."/>
        </authorList>
    </citation>
    <scope>NUCLEOTIDE SEQUENCE [LARGE SCALE GENOMIC DNA]</scope>
    <source>
        <strain evidence="4 5">YOKOZUNA-1</strain>
    </source>
</reference>
<accession>A0A1D1W1P6</accession>
<feature type="compositionally biased region" description="Polar residues" evidence="3">
    <location>
        <begin position="166"/>
        <end position="178"/>
    </location>
</feature>
<dbReference type="AlphaFoldDB" id="A0A1D1W1P6"/>
<feature type="compositionally biased region" description="Polar residues" evidence="3">
    <location>
        <begin position="1"/>
        <end position="10"/>
    </location>
</feature>
<dbReference type="GO" id="GO:0005929">
    <property type="term" value="C:cilium"/>
    <property type="evidence" value="ECO:0007669"/>
    <property type="project" value="TreeGrafter"/>
</dbReference>
<feature type="compositionally biased region" description="Basic and acidic residues" evidence="3">
    <location>
        <begin position="374"/>
        <end position="388"/>
    </location>
</feature>
<evidence type="ECO:0000256" key="1">
    <source>
        <dbReference type="ARBA" id="ARBA00006663"/>
    </source>
</evidence>
<feature type="compositionally biased region" description="Polar residues" evidence="3">
    <location>
        <begin position="197"/>
        <end position="209"/>
    </location>
</feature>
<comment type="caution">
    <text evidence="4">The sequence shown here is derived from an EMBL/GenBank/DDBJ whole genome shotgun (WGS) entry which is preliminary data.</text>
</comment>
<dbReference type="InterPro" id="IPR051655">
    <property type="entry name" value="FAM161"/>
</dbReference>
<feature type="compositionally biased region" description="Basic and acidic residues" evidence="3">
    <location>
        <begin position="626"/>
        <end position="636"/>
    </location>
</feature>
<proteinExistence type="inferred from homology"/>
<keyword evidence="5" id="KW-1185">Reference proteome</keyword>
<protein>
    <recommendedName>
        <fullName evidence="6">FAM161 centrosomal protein B</fullName>
    </recommendedName>
</protein>
<evidence type="ECO:0000313" key="4">
    <source>
        <dbReference type="EMBL" id="GAV07482.1"/>
    </source>
</evidence>
<feature type="region of interest" description="Disordered" evidence="3">
    <location>
        <begin position="611"/>
        <end position="649"/>
    </location>
</feature>
<feature type="compositionally biased region" description="Basic residues" evidence="3">
    <location>
        <begin position="299"/>
        <end position="309"/>
    </location>
</feature>
<dbReference type="InterPro" id="IPR019579">
    <property type="entry name" value="FAM161A/B"/>
</dbReference>
<dbReference type="PANTHER" id="PTHR21501">
    <property type="entry name" value="PROTEIN FAM-161"/>
    <property type="match status" value="1"/>
</dbReference>
<feature type="region of interest" description="Disordered" evidence="3">
    <location>
        <begin position="1"/>
        <end position="55"/>
    </location>
</feature>
<dbReference type="STRING" id="947166.A0A1D1W1P6"/>
<feature type="compositionally biased region" description="Basic and acidic residues" evidence="3">
    <location>
        <begin position="77"/>
        <end position="87"/>
    </location>
</feature>
<feature type="compositionally biased region" description="Polar residues" evidence="3">
    <location>
        <begin position="389"/>
        <end position="404"/>
    </location>
</feature>
<evidence type="ECO:0000256" key="3">
    <source>
        <dbReference type="SAM" id="MobiDB-lite"/>
    </source>
</evidence>
<feature type="compositionally biased region" description="Polar residues" evidence="3">
    <location>
        <begin position="355"/>
        <end position="364"/>
    </location>
</feature>
<dbReference type="EMBL" id="BDGG01000015">
    <property type="protein sequence ID" value="GAV07482.1"/>
    <property type="molecule type" value="Genomic_DNA"/>
</dbReference>
<dbReference type="Proteomes" id="UP000186922">
    <property type="component" value="Unassembled WGS sequence"/>
</dbReference>
<sequence length="785" mass="89672">MPGRNFQNFTPIVEEDPESSARFPTSSKSSNDHIPRRPVTKTASQAPNMRVKSIDGRLREAQAAYDEIMRSLSSSREVSEFSEHKPEATPSPSNGKSTNDRLAINLPKHMPDLMLPEISKENLRRSTSKDKSPGDAGRSPGDSAGMVDALRRAMRPVKLQHPSWAESPTASQKQTQAPASKESEGEESSRVQDSSKSESLSVGTKSSADPRSVISELWEGRSLTYSNGIAATPKYLKKQKETSSKAKESKEKIVRMVERQTTKDDKISSTLPVVRIVSHKKKSENPNTQETQDIVASKSSRKAVKKKERKSQEVDNRSTKNGFENAIVHSRKVRSVSLGRRTPNETVDDSDESSSRTWNVSSPKGSVWTDVDSSAEKSQKTRSSEDRQPQSVKISETRPRSSGLSVKKAKGAKLDIRAVEKKFRGRSLERYKQELFAKETSDFAEMRKQFRANPVPAFVYDHKFEKLQQEEELRKWRVQERAREMLQEVQPFDFVEIPDRHASEKRKRLYAEQTLAPKVRSRSPRRLPNVAQRNGTPETISQVSFGYTLPRAGKSHRRACIPQDPSFRPKINPTVPDFTRLHNKLEQRTEAYKQEKSWTTVQQPFSLSISTNKHEDEEESQSSPPSRKDTTAEVKPLRRTKSFNDGESFDSLVRPTKAFSMMAARSRRRLKEEEDDRIGRKVQADPLKVVRLQEKLRERDIELTEAANILSQQKHQVFASDDRNKDYKEELAEVKRRLDERPFMWERSQMEERKKRIDKRFQEILEDYSVDSILKRAAAEDTSSS</sequence>
<name>A0A1D1W1P6_RAMVA</name>
<organism evidence="4 5">
    <name type="scientific">Ramazzottius varieornatus</name>
    <name type="common">Water bear</name>
    <name type="synonym">Tardigrade</name>
    <dbReference type="NCBI Taxonomy" id="947166"/>
    <lineage>
        <taxon>Eukaryota</taxon>
        <taxon>Metazoa</taxon>
        <taxon>Ecdysozoa</taxon>
        <taxon>Tardigrada</taxon>
        <taxon>Eutardigrada</taxon>
        <taxon>Parachela</taxon>
        <taxon>Hypsibioidea</taxon>
        <taxon>Ramazzottiidae</taxon>
        <taxon>Ramazzottius</taxon>
    </lineage>
</organism>
<dbReference type="PANTHER" id="PTHR21501:SF1">
    <property type="entry name" value="PROTEIN FAM-161"/>
    <property type="match status" value="1"/>
</dbReference>
<dbReference type="GO" id="GO:0005856">
    <property type="term" value="C:cytoskeleton"/>
    <property type="evidence" value="ECO:0007669"/>
    <property type="project" value="UniProtKB-ARBA"/>
</dbReference>
<dbReference type="OrthoDB" id="2150121at2759"/>
<feature type="compositionally biased region" description="Basic and acidic residues" evidence="3">
    <location>
        <begin position="238"/>
        <end position="267"/>
    </location>
</feature>